<evidence type="ECO:0008006" key="3">
    <source>
        <dbReference type="Google" id="ProtNLM"/>
    </source>
</evidence>
<accession>A0AAW8QZY8</accession>
<evidence type="ECO:0000313" key="2">
    <source>
        <dbReference type="Proteomes" id="UP001249020"/>
    </source>
</evidence>
<proteinExistence type="predicted"/>
<sequence length="137" mass="15394">MKSIFGIVACLCLPSCVTIESPDNLISDTIKAGKEVYQDIKKSKNNSESEQEAKKEPADTSVVVASEMDKEENTFINTYPLENMDNELNAMQSCMSELIEDTRRSLNLYSLDVLSRTYENITADNVDVVQCKITIKR</sequence>
<name>A0AAW8QZY8_9ALTE</name>
<dbReference type="AlphaFoldDB" id="A0AAW8QZY8"/>
<dbReference type="RefSeq" id="WP_311361329.1">
    <property type="nucleotide sequence ID" value="NZ_JAVRIE010000002.1"/>
</dbReference>
<reference evidence="1 2" key="1">
    <citation type="submission" date="2023-09" db="EMBL/GenBank/DDBJ databases">
        <authorList>
            <person name="Rey-Velasco X."/>
        </authorList>
    </citation>
    <scope>NUCLEOTIDE SEQUENCE [LARGE SCALE GENOMIC DNA]</scope>
    <source>
        <strain evidence="1 2">W409</strain>
    </source>
</reference>
<protein>
    <recommendedName>
        <fullName evidence="3">Lipoprotein</fullName>
    </recommendedName>
</protein>
<gene>
    <name evidence="1" type="ORF">RM544_08520</name>
</gene>
<evidence type="ECO:0000313" key="1">
    <source>
        <dbReference type="EMBL" id="MDT0582582.1"/>
    </source>
</evidence>
<keyword evidence="2" id="KW-1185">Reference proteome</keyword>
<comment type="caution">
    <text evidence="1">The sequence shown here is derived from an EMBL/GenBank/DDBJ whole genome shotgun (WGS) entry which is preliminary data.</text>
</comment>
<dbReference type="EMBL" id="JAVRIE010000002">
    <property type="protein sequence ID" value="MDT0582582.1"/>
    <property type="molecule type" value="Genomic_DNA"/>
</dbReference>
<dbReference type="Proteomes" id="UP001249020">
    <property type="component" value="Unassembled WGS sequence"/>
</dbReference>
<organism evidence="1 2">
    <name type="scientific">Brumicola blandensis</name>
    <dbReference type="NCBI Taxonomy" id="3075611"/>
    <lineage>
        <taxon>Bacteria</taxon>
        <taxon>Pseudomonadati</taxon>
        <taxon>Pseudomonadota</taxon>
        <taxon>Gammaproteobacteria</taxon>
        <taxon>Alteromonadales</taxon>
        <taxon>Alteromonadaceae</taxon>
        <taxon>Brumicola</taxon>
    </lineage>
</organism>